<evidence type="ECO:0000313" key="13">
    <source>
        <dbReference type="Proteomes" id="UP000000304"/>
    </source>
</evidence>
<evidence type="ECO:0000256" key="6">
    <source>
        <dbReference type="ARBA" id="ARBA00023015"/>
    </source>
</evidence>
<dbReference type="SMR" id="B4QSR0"/>
<dbReference type="InterPro" id="IPR013087">
    <property type="entry name" value="Znf_C2H2_type"/>
</dbReference>
<keyword evidence="9" id="KW-0539">Nucleus</keyword>
<keyword evidence="7" id="KW-0238">DNA-binding</keyword>
<dbReference type="PROSITE" id="PS00028">
    <property type="entry name" value="ZINC_FINGER_C2H2_1"/>
    <property type="match status" value="1"/>
</dbReference>
<evidence type="ECO:0000256" key="9">
    <source>
        <dbReference type="ARBA" id="ARBA00023242"/>
    </source>
</evidence>
<evidence type="ECO:0000313" key="12">
    <source>
        <dbReference type="EMBL" id="EDX12270.1"/>
    </source>
</evidence>
<name>B4QSR0_DROSI</name>
<organism evidence="12 13">
    <name type="scientific">Drosophila simulans</name>
    <name type="common">Fruit fly</name>
    <dbReference type="NCBI Taxonomy" id="7240"/>
    <lineage>
        <taxon>Eukaryota</taxon>
        <taxon>Metazoa</taxon>
        <taxon>Ecdysozoa</taxon>
        <taxon>Arthropoda</taxon>
        <taxon>Hexapoda</taxon>
        <taxon>Insecta</taxon>
        <taxon>Pterygota</taxon>
        <taxon>Neoptera</taxon>
        <taxon>Endopterygota</taxon>
        <taxon>Diptera</taxon>
        <taxon>Brachycera</taxon>
        <taxon>Muscomorpha</taxon>
        <taxon>Ephydroidea</taxon>
        <taxon>Drosophilidae</taxon>
        <taxon>Drosophila</taxon>
        <taxon>Sophophora</taxon>
    </lineage>
</organism>
<evidence type="ECO:0000256" key="3">
    <source>
        <dbReference type="ARBA" id="ARBA00022723"/>
    </source>
</evidence>
<dbReference type="Proteomes" id="UP000000304">
    <property type="component" value="Chromosome 3R"/>
</dbReference>
<feature type="domain" description="C2H2-type" evidence="11">
    <location>
        <begin position="12"/>
        <end position="41"/>
    </location>
</feature>
<dbReference type="OrthoDB" id="6077919at2759"/>
<dbReference type="Pfam" id="PF12171">
    <property type="entry name" value="zf-C2H2_jaz"/>
    <property type="match status" value="1"/>
</dbReference>
<dbReference type="GO" id="GO:0003677">
    <property type="term" value="F:DNA binding"/>
    <property type="evidence" value="ECO:0007669"/>
    <property type="project" value="UniProtKB-KW"/>
</dbReference>
<dbReference type="Gene3D" id="3.30.160.60">
    <property type="entry name" value="Classic Zinc Finger"/>
    <property type="match status" value="1"/>
</dbReference>
<dbReference type="InterPro" id="IPR022755">
    <property type="entry name" value="Znf_C2H2_jaz"/>
</dbReference>
<dbReference type="EMBL" id="CM000364">
    <property type="protein sequence ID" value="EDX12270.1"/>
    <property type="molecule type" value="Genomic_DNA"/>
</dbReference>
<dbReference type="HOGENOM" id="CLU_2981298_0_0_1"/>
<evidence type="ECO:0000256" key="1">
    <source>
        <dbReference type="ARBA" id="ARBA00004123"/>
    </source>
</evidence>
<proteinExistence type="inferred from homology"/>
<protein>
    <submittedName>
        <fullName evidence="12">GD20085</fullName>
    </submittedName>
</protein>
<accession>B4QSR0</accession>
<dbReference type="PhylomeDB" id="B4QSR0"/>
<keyword evidence="4 10" id="KW-0863">Zinc-finger</keyword>
<dbReference type="GO" id="GO:0008270">
    <property type="term" value="F:zinc ion binding"/>
    <property type="evidence" value="ECO:0007669"/>
    <property type="project" value="UniProtKB-KW"/>
</dbReference>
<dbReference type="SUPFAM" id="SSF57667">
    <property type="entry name" value="beta-beta-alpha zinc fingers"/>
    <property type="match status" value="1"/>
</dbReference>
<keyword evidence="6" id="KW-0805">Transcription regulation</keyword>
<dbReference type="FunFam" id="3.30.160.60:FF:000931">
    <property type="entry name" value="zinc finger protein 697"/>
    <property type="match status" value="1"/>
</dbReference>
<comment type="subcellular location">
    <subcellularLocation>
        <location evidence="1">Nucleus</location>
    </subcellularLocation>
</comment>
<reference evidence="12 13" key="1">
    <citation type="journal article" date="2007" name="Nature">
        <title>Evolution of genes and genomes on the Drosophila phylogeny.</title>
        <authorList>
            <consortium name="Drosophila 12 Genomes Consortium"/>
            <person name="Clark A.G."/>
            <person name="Eisen M.B."/>
            <person name="Smith D.R."/>
            <person name="Bergman C.M."/>
            <person name="Oliver B."/>
            <person name="Markow T.A."/>
            <person name="Kaufman T.C."/>
            <person name="Kellis M."/>
            <person name="Gelbart W."/>
            <person name="Iyer V.N."/>
            <person name="Pollard D.A."/>
            <person name="Sackton T.B."/>
            <person name="Larracuente A.M."/>
            <person name="Singh N.D."/>
            <person name="Abad J.P."/>
            <person name="Abt D.N."/>
            <person name="Adryan B."/>
            <person name="Aguade M."/>
            <person name="Akashi H."/>
            <person name="Anderson W.W."/>
            <person name="Aquadro C.F."/>
            <person name="Ardell D.H."/>
            <person name="Arguello R."/>
            <person name="Artieri C.G."/>
            <person name="Barbash D.A."/>
            <person name="Barker D."/>
            <person name="Barsanti P."/>
            <person name="Batterham P."/>
            <person name="Batzoglou S."/>
            <person name="Begun D."/>
            <person name="Bhutkar A."/>
            <person name="Blanco E."/>
            <person name="Bosak S.A."/>
            <person name="Bradley R.K."/>
            <person name="Brand A.D."/>
            <person name="Brent M.R."/>
            <person name="Brooks A.N."/>
            <person name="Brown R.H."/>
            <person name="Butlin R.K."/>
            <person name="Caggese C."/>
            <person name="Calvi B.R."/>
            <person name="Bernardo de Carvalho A."/>
            <person name="Caspi A."/>
            <person name="Castrezana S."/>
            <person name="Celniker S.E."/>
            <person name="Chang J.L."/>
            <person name="Chapple C."/>
            <person name="Chatterji S."/>
            <person name="Chinwalla A."/>
            <person name="Civetta A."/>
            <person name="Clifton S.W."/>
            <person name="Comeron J.M."/>
            <person name="Costello J.C."/>
            <person name="Coyne J.A."/>
            <person name="Daub J."/>
            <person name="David R.G."/>
            <person name="Delcher A.L."/>
            <person name="Delehaunty K."/>
            <person name="Do C.B."/>
            <person name="Ebling H."/>
            <person name="Edwards K."/>
            <person name="Eickbush T."/>
            <person name="Evans J.D."/>
            <person name="Filipski A."/>
            <person name="Findeiss S."/>
            <person name="Freyhult E."/>
            <person name="Fulton L."/>
            <person name="Fulton R."/>
            <person name="Garcia A.C."/>
            <person name="Gardiner A."/>
            <person name="Garfield D.A."/>
            <person name="Garvin B.E."/>
            <person name="Gibson G."/>
            <person name="Gilbert D."/>
            <person name="Gnerre S."/>
            <person name="Godfrey J."/>
            <person name="Good R."/>
            <person name="Gotea V."/>
            <person name="Gravely B."/>
            <person name="Greenberg A.J."/>
            <person name="Griffiths-Jones S."/>
            <person name="Gross S."/>
            <person name="Guigo R."/>
            <person name="Gustafson E.A."/>
            <person name="Haerty W."/>
            <person name="Hahn M.W."/>
            <person name="Halligan D.L."/>
            <person name="Halpern A.L."/>
            <person name="Halter G.M."/>
            <person name="Han M.V."/>
            <person name="Heger A."/>
            <person name="Hillier L."/>
            <person name="Hinrichs A.S."/>
            <person name="Holmes I."/>
            <person name="Hoskins R.A."/>
            <person name="Hubisz M.J."/>
            <person name="Hultmark D."/>
            <person name="Huntley M.A."/>
            <person name="Jaffe D.B."/>
            <person name="Jagadeeshan S."/>
            <person name="Jeck W.R."/>
            <person name="Johnson J."/>
            <person name="Jones C.D."/>
            <person name="Jordan W.C."/>
            <person name="Karpen G.H."/>
            <person name="Kataoka E."/>
            <person name="Keightley P.D."/>
            <person name="Kheradpour P."/>
            <person name="Kirkness E.F."/>
            <person name="Koerich L.B."/>
            <person name="Kristiansen K."/>
            <person name="Kudrna D."/>
            <person name="Kulathinal R.J."/>
            <person name="Kumar S."/>
            <person name="Kwok R."/>
            <person name="Lander E."/>
            <person name="Langley C.H."/>
            <person name="Lapoint R."/>
            <person name="Lazzaro B.P."/>
            <person name="Lee S.J."/>
            <person name="Levesque L."/>
            <person name="Li R."/>
            <person name="Lin C.F."/>
            <person name="Lin M.F."/>
            <person name="Lindblad-Toh K."/>
            <person name="Llopart A."/>
            <person name="Long M."/>
            <person name="Low L."/>
            <person name="Lozovsky E."/>
            <person name="Lu J."/>
            <person name="Luo M."/>
            <person name="Machado C.A."/>
            <person name="Makalowski W."/>
            <person name="Marzo M."/>
            <person name="Matsuda M."/>
            <person name="Matzkin L."/>
            <person name="McAllister B."/>
            <person name="McBride C.S."/>
            <person name="McKernan B."/>
            <person name="McKernan K."/>
            <person name="Mendez-Lago M."/>
            <person name="Minx P."/>
            <person name="Mollenhauer M.U."/>
            <person name="Montooth K."/>
            <person name="Mount S.M."/>
            <person name="Mu X."/>
            <person name="Myers E."/>
            <person name="Negre B."/>
            <person name="Newfeld S."/>
            <person name="Nielsen R."/>
            <person name="Noor M.A."/>
            <person name="O'Grady P."/>
            <person name="Pachter L."/>
            <person name="Papaceit M."/>
            <person name="Parisi M.J."/>
            <person name="Parisi M."/>
            <person name="Parts L."/>
            <person name="Pedersen J.S."/>
            <person name="Pesole G."/>
            <person name="Phillippy A.M."/>
            <person name="Ponting C.P."/>
            <person name="Pop M."/>
            <person name="Porcelli D."/>
            <person name="Powell J.R."/>
            <person name="Prohaska S."/>
            <person name="Pruitt K."/>
            <person name="Puig M."/>
            <person name="Quesneville H."/>
            <person name="Ram K.R."/>
            <person name="Rand D."/>
            <person name="Rasmussen M.D."/>
            <person name="Reed L.K."/>
            <person name="Reenan R."/>
            <person name="Reily A."/>
            <person name="Remington K.A."/>
            <person name="Rieger T.T."/>
            <person name="Ritchie M.G."/>
            <person name="Robin C."/>
            <person name="Rogers Y.H."/>
            <person name="Rohde C."/>
            <person name="Rozas J."/>
            <person name="Rubenfield M.J."/>
            <person name="Ruiz A."/>
            <person name="Russo S."/>
            <person name="Salzberg S.L."/>
            <person name="Sanchez-Gracia A."/>
            <person name="Saranga D.J."/>
            <person name="Sato H."/>
            <person name="Schaeffer S.W."/>
            <person name="Schatz M.C."/>
            <person name="Schlenke T."/>
            <person name="Schwartz R."/>
            <person name="Segarra C."/>
            <person name="Singh R.S."/>
            <person name="Sirot L."/>
            <person name="Sirota M."/>
            <person name="Sisneros N.B."/>
            <person name="Smith C.D."/>
            <person name="Smith T.F."/>
            <person name="Spieth J."/>
            <person name="Stage D.E."/>
            <person name="Stark A."/>
            <person name="Stephan W."/>
            <person name="Strausberg R.L."/>
            <person name="Strempel S."/>
            <person name="Sturgill D."/>
            <person name="Sutton G."/>
            <person name="Sutton G.G."/>
            <person name="Tao W."/>
            <person name="Teichmann S."/>
            <person name="Tobari Y.N."/>
            <person name="Tomimura Y."/>
            <person name="Tsolas J.M."/>
            <person name="Valente V.L."/>
            <person name="Venter E."/>
            <person name="Venter J.C."/>
            <person name="Vicario S."/>
            <person name="Vieira F.G."/>
            <person name="Vilella A.J."/>
            <person name="Villasante A."/>
            <person name="Walenz B."/>
            <person name="Wang J."/>
            <person name="Wasserman M."/>
            <person name="Watts T."/>
            <person name="Wilson D."/>
            <person name="Wilson R.K."/>
            <person name="Wing R.A."/>
            <person name="Wolfner M.F."/>
            <person name="Wong A."/>
            <person name="Wong G.K."/>
            <person name="Wu C.I."/>
            <person name="Wu G."/>
            <person name="Yamamoto D."/>
            <person name="Yang H.P."/>
            <person name="Yang S.P."/>
            <person name="Yorke J.A."/>
            <person name="Yoshida K."/>
            <person name="Zdobnov E."/>
            <person name="Zhang P."/>
            <person name="Zhang Y."/>
            <person name="Zimin A.V."/>
            <person name="Baldwin J."/>
            <person name="Abdouelleil A."/>
            <person name="Abdulkadir J."/>
            <person name="Abebe A."/>
            <person name="Abera B."/>
            <person name="Abreu J."/>
            <person name="Acer S.C."/>
            <person name="Aftuck L."/>
            <person name="Alexander A."/>
            <person name="An P."/>
            <person name="Anderson E."/>
            <person name="Anderson S."/>
            <person name="Arachi H."/>
            <person name="Azer M."/>
            <person name="Bachantsang P."/>
            <person name="Barry A."/>
            <person name="Bayul T."/>
            <person name="Berlin A."/>
            <person name="Bessette D."/>
            <person name="Bloom T."/>
            <person name="Blye J."/>
            <person name="Boguslavskiy L."/>
            <person name="Bonnet C."/>
            <person name="Boukhgalter B."/>
            <person name="Bourzgui I."/>
            <person name="Brown A."/>
            <person name="Cahill P."/>
            <person name="Channer S."/>
            <person name="Cheshatsang Y."/>
            <person name="Chuda L."/>
            <person name="Citroen M."/>
            <person name="Collymore A."/>
            <person name="Cooke P."/>
            <person name="Costello M."/>
            <person name="D'Aco K."/>
            <person name="Daza R."/>
            <person name="De Haan G."/>
            <person name="DeGray S."/>
            <person name="DeMaso C."/>
            <person name="Dhargay N."/>
            <person name="Dooley K."/>
            <person name="Dooley E."/>
            <person name="Doricent M."/>
            <person name="Dorje P."/>
            <person name="Dorjee K."/>
            <person name="Dupes A."/>
            <person name="Elong R."/>
            <person name="Falk J."/>
            <person name="Farina A."/>
            <person name="Faro S."/>
            <person name="Ferguson D."/>
            <person name="Fisher S."/>
            <person name="Foley C.D."/>
            <person name="Franke A."/>
            <person name="Friedrich D."/>
            <person name="Gadbois L."/>
            <person name="Gearin G."/>
            <person name="Gearin C.R."/>
            <person name="Giannoukos G."/>
            <person name="Goode T."/>
            <person name="Graham J."/>
            <person name="Grandbois E."/>
            <person name="Grewal S."/>
            <person name="Gyaltsen K."/>
            <person name="Hafez N."/>
            <person name="Hagos B."/>
            <person name="Hall J."/>
            <person name="Henson C."/>
            <person name="Hollinger A."/>
            <person name="Honan T."/>
            <person name="Huard M.D."/>
            <person name="Hughes L."/>
            <person name="Hurhula B."/>
            <person name="Husby M.E."/>
            <person name="Kamat A."/>
            <person name="Kanga B."/>
            <person name="Kashin S."/>
            <person name="Khazanovich D."/>
            <person name="Kisner P."/>
            <person name="Lance K."/>
            <person name="Lara M."/>
            <person name="Lee W."/>
            <person name="Lennon N."/>
            <person name="Letendre F."/>
            <person name="LeVine R."/>
            <person name="Lipovsky A."/>
            <person name="Liu X."/>
            <person name="Liu J."/>
            <person name="Liu S."/>
            <person name="Lokyitsang T."/>
            <person name="Lokyitsang Y."/>
            <person name="Lubonja R."/>
            <person name="Lui A."/>
            <person name="MacDonald P."/>
            <person name="Magnisalis V."/>
            <person name="Maru K."/>
            <person name="Matthews C."/>
            <person name="McCusker W."/>
            <person name="McDonough S."/>
            <person name="Mehta T."/>
            <person name="Meldrim J."/>
            <person name="Meneus L."/>
            <person name="Mihai O."/>
            <person name="Mihalev A."/>
            <person name="Mihova T."/>
            <person name="Mittelman R."/>
            <person name="Mlenga V."/>
            <person name="Montmayeur A."/>
            <person name="Mulrain L."/>
            <person name="Navidi A."/>
            <person name="Naylor J."/>
            <person name="Negash T."/>
            <person name="Nguyen T."/>
            <person name="Nguyen N."/>
            <person name="Nicol R."/>
            <person name="Norbu C."/>
            <person name="Norbu N."/>
            <person name="Novod N."/>
            <person name="O'Neill B."/>
            <person name="Osman S."/>
            <person name="Markiewicz E."/>
            <person name="Oyono O.L."/>
            <person name="Patti C."/>
            <person name="Phunkhang P."/>
            <person name="Pierre F."/>
            <person name="Priest M."/>
            <person name="Raghuraman S."/>
            <person name="Rege F."/>
            <person name="Reyes R."/>
            <person name="Rise C."/>
            <person name="Rogov P."/>
            <person name="Ross K."/>
            <person name="Ryan E."/>
            <person name="Settipalli S."/>
            <person name="Shea T."/>
            <person name="Sherpa N."/>
            <person name="Shi L."/>
            <person name="Shih D."/>
            <person name="Sparrow T."/>
            <person name="Spaulding J."/>
            <person name="Stalker J."/>
            <person name="Stange-Thomann N."/>
            <person name="Stavropoulos S."/>
            <person name="Stone C."/>
            <person name="Strader C."/>
            <person name="Tesfaye S."/>
            <person name="Thomson T."/>
            <person name="Thoulutsang Y."/>
            <person name="Thoulutsang D."/>
            <person name="Topham K."/>
            <person name="Topping I."/>
            <person name="Tsamla T."/>
            <person name="Vassiliev H."/>
            <person name="Vo A."/>
            <person name="Wangchuk T."/>
            <person name="Wangdi T."/>
            <person name="Weiand M."/>
            <person name="Wilkinson J."/>
            <person name="Wilson A."/>
            <person name="Yadav S."/>
            <person name="Young G."/>
            <person name="Yu Q."/>
            <person name="Zembek L."/>
            <person name="Zhong D."/>
            <person name="Zimmer A."/>
            <person name="Zwirko Z."/>
            <person name="Jaffe D.B."/>
            <person name="Alvarez P."/>
            <person name="Brockman W."/>
            <person name="Butler J."/>
            <person name="Chin C."/>
            <person name="Gnerre S."/>
            <person name="Grabherr M."/>
            <person name="Kleber M."/>
            <person name="Mauceli E."/>
            <person name="MacCallum I."/>
        </authorList>
    </citation>
    <scope>NUCLEOTIDE SEQUENCE [LARGE SCALE GENOMIC DNA]</scope>
    <source>
        <strain evidence="13">white501</strain>
    </source>
</reference>
<sequence>MHYKTHTGEKPHICQLCNKSFARIHNLVAHLQTQQHLNDPRLTAYLSTFKVGITVANA</sequence>
<keyword evidence="13" id="KW-1185">Reference proteome</keyword>
<evidence type="ECO:0000256" key="10">
    <source>
        <dbReference type="PROSITE-ProRule" id="PRU00042"/>
    </source>
</evidence>
<dbReference type="GO" id="GO:0005634">
    <property type="term" value="C:nucleus"/>
    <property type="evidence" value="ECO:0007669"/>
    <property type="project" value="UniProtKB-SubCell"/>
</dbReference>
<evidence type="ECO:0000256" key="8">
    <source>
        <dbReference type="ARBA" id="ARBA00023163"/>
    </source>
</evidence>
<dbReference type="PROSITE" id="PS50157">
    <property type="entry name" value="ZINC_FINGER_C2H2_2"/>
    <property type="match status" value="1"/>
</dbReference>
<keyword evidence="8" id="KW-0804">Transcription</keyword>
<dbReference type="Bgee" id="FBgn0191566">
    <property type="expression patterns" value="Expressed in embryo and 3 other cell types or tissues"/>
</dbReference>
<dbReference type="InterPro" id="IPR036236">
    <property type="entry name" value="Znf_C2H2_sf"/>
</dbReference>
<evidence type="ECO:0000256" key="4">
    <source>
        <dbReference type="ARBA" id="ARBA00022771"/>
    </source>
</evidence>
<keyword evidence="3" id="KW-0479">Metal-binding</keyword>
<gene>
    <name evidence="12" type="primary">Dsim\GD20085</name>
    <name evidence="12" type="ORF">Dsim_GD20085</name>
</gene>
<evidence type="ECO:0000256" key="2">
    <source>
        <dbReference type="ARBA" id="ARBA00006991"/>
    </source>
</evidence>
<evidence type="ECO:0000256" key="7">
    <source>
        <dbReference type="ARBA" id="ARBA00023125"/>
    </source>
</evidence>
<evidence type="ECO:0000259" key="11">
    <source>
        <dbReference type="PROSITE" id="PS50157"/>
    </source>
</evidence>
<keyword evidence="5" id="KW-0862">Zinc</keyword>
<comment type="similarity">
    <text evidence="2">Belongs to the krueppel C2H2-type zinc-finger protein family.</text>
</comment>
<dbReference type="AlphaFoldDB" id="B4QSR0"/>
<evidence type="ECO:0000256" key="5">
    <source>
        <dbReference type="ARBA" id="ARBA00022833"/>
    </source>
</evidence>